<feature type="signal peptide" evidence="2">
    <location>
        <begin position="1"/>
        <end position="23"/>
    </location>
</feature>
<dbReference type="EMBL" id="JAODUP010000284">
    <property type="protein sequence ID" value="KAK2153823.1"/>
    <property type="molecule type" value="Genomic_DNA"/>
</dbReference>
<sequence length="197" mass="21613">MISVLRSVLYLWTTFSLCGHTMAAPSRDCDCTDPRDFARCGCDESAAAEKSRTKRDLSTSWNDGPISPDEQGVAELKRSPEVGNSLGDAHALNAVFRWGKRNAADDVSSAYSNVFRWGKRSPIFGYDVPEVGGDDSSQDSVDSGDIKRIFRWGKRSRGPSASRCSGGERDPARMGTRRYSDGESATTGMIYAPTWEH</sequence>
<dbReference type="AlphaFoldDB" id="A0AAD9JJX9"/>
<evidence type="ECO:0000313" key="3">
    <source>
        <dbReference type="EMBL" id="KAK2153823.1"/>
    </source>
</evidence>
<evidence type="ECO:0000256" key="1">
    <source>
        <dbReference type="SAM" id="MobiDB-lite"/>
    </source>
</evidence>
<name>A0AAD9JJX9_9ANNE</name>
<feature type="chain" id="PRO_5041936330" evidence="2">
    <location>
        <begin position="24"/>
        <end position="197"/>
    </location>
</feature>
<dbReference type="Proteomes" id="UP001208570">
    <property type="component" value="Unassembled WGS sequence"/>
</dbReference>
<keyword evidence="4" id="KW-1185">Reference proteome</keyword>
<feature type="region of interest" description="Disordered" evidence="1">
    <location>
        <begin position="154"/>
        <end position="185"/>
    </location>
</feature>
<protein>
    <submittedName>
        <fullName evidence="3">Uncharacterized protein</fullName>
    </submittedName>
</protein>
<proteinExistence type="predicted"/>
<organism evidence="3 4">
    <name type="scientific">Paralvinella palmiformis</name>
    <dbReference type="NCBI Taxonomy" id="53620"/>
    <lineage>
        <taxon>Eukaryota</taxon>
        <taxon>Metazoa</taxon>
        <taxon>Spiralia</taxon>
        <taxon>Lophotrochozoa</taxon>
        <taxon>Annelida</taxon>
        <taxon>Polychaeta</taxon>
        <taxon>Sedentaria</taxon>
        <taxon>Canalipalpata</taxon>
        <taxon>Terebellida</taxon>
        <taxon>Terebelliformia</taxon>
        <taxon>Alvinellidae</taxon>
        <taxon>Paralvinella</taxon>
    </lineage>
</organism>
<accession>A0AAD9JJX9</accession>
<evidence type="ECO:0000256" key="2">
    <source>
        <dbReference type="SAM" id="SignalP"/>
    </source>
</evidence>
<reference evidence="3" key="1">
    <citation type="journal article" date="2023" name="Mol. Biol. Evol.">
        <title>Third-Generation Sequencing Reveals the Adaptive Role of the Epigenome in Three Deep-Sea Polychaetes.</title>
        <authorList>
            <person name="Perez M."/>
            <person name="Aroh O."/>
            <person name="Sun Y."/>
            <person name="Lan Y."/>
            <person name="Juniper S.K."/>
            <person name="Young C.R."/>
            <person name="Angers B."/>
            <person name="Qian P.Y."/>
        </authorList>
    </citation>
    <scope>NUCLEOTIDE SEQUENCE</scope>
    <source>
        <strain evidence="3">P08H-3</strain>
    </source>
</reference>
<gene>
    <name evidence="3" type="ORF">LSH36_284g01002</name>
</gene>
<evidence type="ECO:0000313" key="4">
    <source>
        <dbReference type="Proteomes" id="UP001208570"/>
    </source>
</evidence>
<comment type="caution">
    <text evidence="3">The sequence shown here is derived from an EMBL/GenBank/DDBJ whole genome shotgun (WGS) entry which is preliminary data.</text>
</comment>
<keyword evidence="2" id="KW-0732">Signal</keyword>